<feature type="compositionally biased region" description="Low complexity" evidence="10">
    <location>
        <begin position="438"/>
        <end position="459"/>
    </location>
</feature>
<feature type="signal peptide" evidence="12">
    <location>
        <begin position="1"/>
        <end position="23"/>
    </location>
</feature>
<dbReference type="Proteomes" id="UP001309876">
    <property type="component" value="Unassembled WGS sequence"/>
</dbReference>
<gene>
    <name evidence="14" type="ORF">LTR05_005031</name>
</gene>
<dbReference type="AlphaFoldDB" id="A0AAN7T0M4"/>
<keyword evidence="15" id="KW-1185">Reference proteome</keyword>
<dbReference type="EMBL" id="JAVRRJ010000004">
    <property type="protein sequence ID" value="KAK5085743.1"/>
    <property type="molecule type" value="Genomic_DNA"/>
</dbReference>
<evidence type="ECO:0000313" key="15">
    <source>
        <dbReference type="Proteomes" id="UP001309876"/>
    </source>
</evidence>
<evidence type="ECO:0000256" key="8">
    <source>
        <dbReference type="ARBA" id="ARBA00022989"/>
    </source>
</evidence>
<keyword evidence="12" id="KW-0732">Signal</keyword>
<sequence length="729" mass="80933">MESPRFTLLLILLLFIFFSPDQTSVHYSTQDDRDRLAVEKEQDFDALTHSKYGELPSKGLNLTGLRLEDGYQLQLLPVAQDLTRQQQVDSWYGFDRLAPVYHDINGEVRGDFRFVEVQKDPQRSLNLTELDPGTEFFHPRFDRNVTDQNGQLTIELKEKGTPSRYLPREVKASISIFSDSSPGNGWDARLAGVHFPSGAIVLTTSSRKWNALPALPHLTLNQEEFDRSRIIMNTSLTNIWNTIGQGAAADPSLEAAPKCELIVWMHQKPLLGSNVYIEEIEEELRNPDGAPIGQPPPMAFTALVFSPDCGYILRADTVFGPKAESYSDLVRHLTAAFALILVAQIVLLKRQTERCATPSTRSRVSYHTFVISAFSDGLTFFALIGLLAVDTSVFLLGGVAAFLCCIHVAFLEVKFIFDIWTVQVGDPANAERERQRRTAAANSNTPPTANSTTTETANAQPPSNTQTENNNPPAPPPPLSEAGLPLPATARTSPTPPPTIINLPTDPTITTTNDIVPPRTTFISLYSKFYFALLNLMFFTLWSSSWSPTPRHIYHSLLVFAFFSLWLPQIYRNTMRNCRKALTWEYVLGSSVLRAVPILYWFLDDRNVLYATTNPTTALVLGSWLVVQIVVLAVQQFSGPRIFVPDSWCPAAYDYHPVLYDDLEAGGLPIGEITSASEGKDADRKDGVVLAAGARKLFDCAICMNEIDVPVVSKDEKRQGGAVSVWMGG</sequence>
<comment type="subcellular location">
    <subcellularLocation>
        <location evidence="2">Endomembrane system</location>
        <topology evidence="2">Multi-pass membrane protein</topology>
    </subcellularLocation>
</comment>
<keyword evidence="8 11" id="KW-1133">Transmembrane helix</keyword>
<comment type="catalytic activity">
    <reaction evidence="1">
        <text>S-ubiquitinyl-[E2 ubiquitin-conjugating enzyme]-L-cysteine + [acceptor protein]-L-lysine = [E2 ubiquitin-conjugating enzyme]-L-cysteine + N(6)-ubiquitinyl-[acceptor protein]-L-lysine.</text>
        <dbReference type="EC" id="2.3.2.27"/>
    </reaction>
</comment>
<evidence type="ECO:0000259" key="13">
    <source>
        <dbReference type="Pfam" id="PF11145"/>
    </source>
</evidence>
<feature type="compositionally biased region" description="Low complexity" evidence="10">
    <location>
        <begin position="500"/>
        <end position="512"/>
    </location>
</feature>
<evidence type="ECO:0000256" key="4">
    <source>
        <dbReference type="ARBA" id="ARBA00012483"/>
    </source>
</evidence>
<dbReference type="InterPro" id="IPR021319">
    <property type="entry name" value="DUF2921"/>
</dbReference>
<protein>
    <recommendedName>
        <fullName evidence="4">RING-type E3 ubiquitin transferase</fullName>
        <ecNumber evidence="4">2.3.2.27</ecNumber>
    </recommendedName>
</protein>
<comment type="caution">
    <text evidence="14">The sequence shown here is derived from an EMBL/GenBank/DDBJ whole genome shotgun (WGS) entry which is preliminary data.</text>
</comment>
<evidence type="ECO:0000256" key="12">
    <source>
        <dbReference type="SAM" id="SignalP"/>
    </source>
</evidence>
<feature type="transmembrane region" description="Helical" evidence="11">
    <location>
        <begin position="329"/>
        <end position="348"/>
    </location>
</feature>
<keyword evidence="6 11" id="KW-0812">Transmembrane</keyword>
<reference evidence="14 15" key="1">
    <citation type="submission" date="2023-08" db="EMBL/GenBank/DDBJ databases">
        <title>Black Yeasts Isolated from many extreme environments.</title>
        <authorList>
            <person name="Coleine C."/>
            <person name="Stajich J.E."/>
            <person name="Selbmann L."/>
        </authorList>
    </citation>
    <scope>NUCLEOTIDE SEQUENCE [LARGE SCALE GENOMIC DNA]</scope>
    <source>
        <strain evidence="14 15">CCFEE 5910</strain>
    </source>
</reference>
<evidence type="ECO:0000256" key="1">
    <source>
        <dbReference type="ARBA" id="ARBA00000900"/>
    </source>
</evidence>
<evidence type="ECO:0000256" key="2">
    <source>
        <dbReference type="ARBA" id="ARBA00004127"/>
    </source>
</evidence>
<organism evidence="14 15">
    <name type="scientific">Lithohypha guttulata</name>
    <dbReference type="NCBI Taxonomy" id="1690604"/>
    <lineage>
        <taxon>Eukaryota</taxon>
        <taxon>Fungi</taxon>
        <taxon>Dikarya</taxon>
        <taxon>Ascomycota</taxon>
        <taxon>Pezizomycotina</taxon>
        <taxon>Eurotiomycetes</taxon>
        <taxon>Chaetothyriomycetidae</taxon>
        <taxon>Chaetothyriales</taxon>
        <taxon>Trichomeriaceae</taxon>
        <taxon>Lithohypha</taxon>
    </lineage>
</organism>
<feature type="transmembrane region" description="Helical" evidence="11">
    <location>
        <begin position="529"/>
        <end position="547"/>
    </location>
</feature>
<feature type="transmembrane region" description="Helical" evidence="11">
    <location>
        <begin position="583"/>
        <end position="603"/>
    </location>
</feature>
<evidence type="ECO:0000256" key="5">
    <source>
        <dbReference type="ARBA" id="ARBA00022679"/>
    </source>
</evidence>
<feature type="compositionally biased region" description="Low complexity" evidence="10">
    <location>
        <begin position="480"/>
        <end position="493"/>
    </location>
</feature>
<evidence type="ECO:0000256" key="9">
    <source>
        <dbReference type="ARBA" id="ARBA00023136"/>
    </source>
</evidence>
<feature type="transmembrane region" description="Helical" evidence="11">
    <location>
        <begin position="369"/>
        <end position="387"/>
    </location>
</feature>
<keyword evidence="9 11" id="KW-0472">Membrane</keyword>
<evidence type="ECO:0000256" key="7">
    <source>
        <dbReference type="ARBA" id="ARBA00022786"/>
    </source>
</evidence>
<dbReference type="Pfam" id="PF11145">
    <property type="entry name" value="DUF2921"/>
    <property type="match status" value="1"/>
</dbReference>
<feature type="region of interest" description="Disordered" evidence="10">
    <location>
        <begin position="431"/>
        <end position="512"/>
    </location>
</feature>
<dbReference type="GO" id="GO:0061630">
    <property type="term" value="F:ubiquitin protein ligase activity"/>
    <property type="evidence" value="ECO:0007669"/>
    <property type="project" value="UniProtKB-EC"/>
</dbReference>
<feature type="transmembrane region" description="Helical" evidence="11">
    <location>
        <begin position="393"/>
        <end position="411"/>
    </location>
</feature>
<evidence type="ECO:0000256" key="3">
    <source>
        <dbReference type="ARBA" id="ARBA00004906"/>
    </source>
</evidence>
<comment type="pathway">
    <text evidence="3">Protein modification; protein ubiquitination.</text>
</comment>
<name>A0AAN7T0M4_9EURO</name>
<dbReference type="EC" id="2.3.2.27" evidence="4"/>
<feature type="chain" id="PRO_5043037660" description="RING-type E3 ubiquitin transferase" evidence="12">
    <location>
        <begin position="24"/>
        <end position="729"/>
    </location>
</feature>
<evidence type="ECO:0000256" key="10">
    <source>
        <dbReference type="SAM" id="MobiDB-lite"/>
    </source>
</evidence>
<keyword evidence="5" id="KW-0808">Transferase</keyword>
<accession>A0AAN7T0M4</accession>
<keyword evidence="7" id="KW-0833">Ubl conjugation pathway</keyword>
<evidence type="ECO:0000313" key="14">
    <source>
        <dbReference type="EMBL" id="KAK5085743.1"/>
    </source>
</evidence>
<feature type="transmembrane region" description="Helical" evidence="11">
    <location>
        <begin position="615"/>
        <end position="634"/>
    </location>
</feature>
<feature type="domain" description="SWEET-like" evidence="13">
    <location>
        <begin position="524"/>
        <end position="647"/>
    </location>
</feature>
<feature type="transmembrane region" description="Helical" evidence="11">
    <location>
        <begin position="553"/>
        <end position="571"/>
    </location>
</feature>
<evidence type="ECO:0000256" key="11">
    <source>
        <dbReference type="SAM" id="Phobius"/>
    </source>
</evidence>
<proteinExistence type="predicted"/>
<evidence type="ECO:0000256" key="6">
    <source>
        <dbReference type="ARBA" id="ARBA00022692"/>
    </source>
</evidence>
<dbReference type="GO" id="GO:0012505">
    <property type="term" value="C:endomembrane system"/>
    <property type="evidence" value="ECO:0007669"/>
    <property type="project" value="UniProtKB-SubCell"/>
</dbReference>